<evidence type="ECO:0000313" key="7">
    <source>
        <dbReference type="Proteomes" id="UP000886653"/>
    </source>
</evidence>
<organism evidence="6 7">
    <name type="scientific">Cronartium quercuum f. sp. fusiforme G11</name>
    <dbReference type="NCBI Taxonomy" id="708437"/>
    <lineage>
        <taxon>Eukaryota</taxon>
        <taxon>Fungi</taxon>
        <taxon>Dikarya</taxon>
        <taxon>Basidiomycota</taxon>
        <taxon>Pucciniomycotina</taxon>
        <taxon>Pucciniomycetes</taxon>
        <taxon>Pucciniales</taxon>
        <taxon>Coleosporiaceae</taxon>
        <taxon>Cronartium</taxon>
    </lineage>
</organism>
<dbReference type="PANTHER" id="PTHR31382">
    <property type="entry name" value="NA(+)/H(+) ANTIPORTER"/>
    <property type="match status" value="1"/>
</dbReference>
<keyword evidence="1" id="KW-0813">Transport</keyword>
<dbReference type="GO" id="GO:0120029">
    <property type="term" value="P:proton export across plasma membrane"/>
    <property type="evidence" value="ECO:0007669"/>
    <property type="project" value="InterPro"/>
</dbReference>
<evidence type="ECO:0000256" key="1">
    <source>
        <dbReference type="ARBA" id="ARBA00022448"/>
    </source>
</evidence>
<dbReference type="PANTHER" id="PTHR31382:SF4">
    <property type="entry name" value="NA(+)_H(+) ANTIPORTER"/>
    <property type="match status" value="1"/>
</dbReference>
<proteinExistence type="predicted"/>
<dbReference type="GO" id="GO:0030007">
    <property type="term" value="P:intracellular potassium ion homeostasis"/>
    <property type="evidence" value="ECO:0007669"/>
    <property type="project" value="TreeGrafter"/>
</dbReference>
<evidence type="ECO:0000256" key="2">
    <source>
        <dbReference type="ARBA" id="ARBA00022449"/>
    </source>
</evidence>
<dbReference type="InterPro" id="IPR004712">
    <property type="entry name" value="Na+/H+_antiporter_fungi"/>
</dbReference>
<dbReference type="OrthoDB" id="2190219at2759"/>
<dbReference type="AlphaFoldDB" id="A0A9P6NCY1"/>
<dbReference type="GO" id="GO:0042391">
    <property type="term" value="P:regulation of membrane potential"/>
    <property type="evidence" value="ECO:0007669"/>
    <property type="project" value="InterPro"/>
</dbReference>
<dbReference type="GO" id="GO:0005886">
    <property type="term" value="C:plasma membrane"/>
    <property type="evidence" value="ECO:0007669"/>
    <property type="project" value="InterPro"/>
</dbReference>
<gene>
    <name evidence="6" type="ORF">CROQUDRAFT_95011</name>
</gene>
<protein>
    <recommendedName>
        <fullName evidence="8">Cation/H+ exchanger domain-containing protein</fullName>
    </recommendedName>
</protein>
<dbReference type="GO" id="GO:0015385">
    <property type="term" value="F:sodium:proton antiporter activity"/>
    <property type="evidence" value="ECO:0007669"/>
    <property type="project" value="InterPro"/>
</dbReference>
<evidence type="ECO:0008006" key="8">
    <source>
        <dbReference type="Google" id="ProtNLM"/>
    </source>
</evidence>
<comment type="caution">
    <text evidence="6">The sequence shown here is derived from an EMBL/GenBank/DDBJ whole genome shotgun (WGS) entry which is preliminary data.</text>
</comment>
<evidence type="ECO:0000256" key="4">
    <source>
        <dbReference type="ARBA" id="ARBA00023065"/>
    </source>
</evidence>
<accession>A0A9P6NCY1</accession>
<keyword evidence="4" id="KW-0406">Ion transport</keyword>
<dbReference type="GO" id="GO:0036376">
    <property type="term" value="P:sodium ion export across plasma membrane"/>
    <property type="evidence" value="ECO:0007669"/>
    <property type="project" value="InterPro"/>
</dbReference>
<evidence type="ECO:0000313" key="6">
    <source>
        <dbReference type="EMBL" id="KAG0144420.1"/>
    </source>
</evidence>
<reference evidence="6" key="1">
    <citation type="submission" date="2013-11" db="EMBL/GenBank/DDBJ databases">
        <title>Genome sequence of the fusiform rust pathogen reveals effectors for host alternation and coevolution with pine.</title>
        <authorList>
            <consortium name="DOE Joint Genome Institute"/>
            <person name="Smith K."/>
            <person name="Pendleton A."/>
            <person name="Kubisiak T."/>
            <person name="Anderson C."/>
            <person name="Salamov A."/>
            <person name="Aerts A."/>
            <person name="Riley R."/>
            <person name="Clum A."/>
            <person name="Lindquist E."/>
            <person name="Ence D."/>
            <person name="Campbell M."/>
            <person name="Kronenberg Z."/>
            <person name="Feau N."/>
            <person name="Dhillon B."/>
            <person name="Hamelin R."/>
            <person name="Burleigh J."/>
            <person name="Smith J."/>
            <person name="Yandell M."/>
            <person name="Nelson C."/>
            <person name="Grigoriev I."/>
            <person name="Davis J."/>
        </authorList>
    </citation>
    <scope>NUCLEOTIDE SEQUENCE</scope>
    <source>
        <strain evidence="6">G11</strain>
    </source>
</reference>
<name>A0A9P6NCY1_9BASI</name>
<evidence type="ECO:0000256" key="5">
    <source>
        <dbReference type="ARBA" id="ARBA00023201"/>
    </source>
</evidence>
<keyword evidence="7" id="KW-1185">Reference proteome</keyword>
<keyword evidence="5" id="KW-0739">Sodium transport</keyword>
<sequence>MILFRSFSAFVKENLYTGEAIIALMIGIILGPQVTGSFDPHSWGGGSNLNELTSDLTRIVIALSVSIVGVELPKAYIVKRWRSLLILLAADMEQPSTTSSHSPLVWVSCSAALDFLSMALISLDLVYELSLKNTSRPINVIWFKPNLVVMMDTIFRFFI</sequence>
<keyword evidence="2" id="KW-0050">Antiport</keyword>
<dbReference type="EMBL" id="MU167295">
    <property type="protein sequence ID" value="KAG0144420.1"/>
    <property type="molecule type" value="Genomic_DNA"/>
</dbReference>
<keyword evidence="3" id="KW-0915">Sodium</keyword>
<dbReference type="Proteomes" id="UP000886653">
    <property type="component" value="Unassembled WGS sequence"/>
</dbReference>
<evidence type="ECO:0000256" key="3">
    <source>
        <dbReference type="ARBA" id="ARBA00023053"/>
    </source>
</evidence>